<proteinExistence type="predicted"/>
<reference evidence="2 3" key="1">
    <citation type="journal article" date="2023" name="Nucleic Acids Res.">
        <title>The hologenome of Daphnia magna reveals possible DNA methylation and microbiome-mediated evolution of the host genome.</title>
        <authorList>
            <person name="Chaturvedi A."/>
            <person name="Li X."/>
            <person name="Dhandapani V."/>
            <person name="Marshall H."/>
            <person name="Kissane S."/>
            <person name="Cuenca-Cambronero M."/>
            <person name="Asole G."/>
            <person name="Calvet F."/>
            <person name="Ruiz-Romero M."/>
            <person name="Marangio P."/>
            <person name="Guigo R."/>
            <person name="Rago D."/>
            <person name="Mirbahai L."/>
            <person name="Eastwood N."/>
            <person name="Colbourne J.K."/>
            <person name="Zhou J."/>
            <person name="Mallon E."/>
            <person name="Orsini L."/>
        </authorList>
    </citation>
    <scope>NUCLEOTIDE SEQUENCE [LARGE SCALE GENOMIC DNA]</scope>
    <source>
        <strain evidence="2">LRV0_1</strain>
    </source>
</reference>
<keyword evidence="3" id="KW-1185">Reference proteome</keyword>
<sequence length="89" mass="8875">MGATATSKEKKKKLFLKRVDDVIVRSSKVAGARNSLAYQGQTRQIAMAVSEATTAVGAGGGGRGGALLRLPEDDDGGGGGGGSADDGRP</sequence>
<evidence type="ECO:0000256" key="1">
    <source>
        <dbReference type="SAM" id="MobiDB-lite"/>
    </source>
</evidence>
<gene>
    <name evidence="2" type="ORF">OUZ56_007796</name>
</gene>
<evidence type="ECO:0000313" key="2">
    <source>
        <dbReference type="EMBL" id="KAK4022325.1"/>
    </source>
</evidence>
<name>A0ABR0AB17_9CRUS</name>
<dbReference type="Proteomes" id="UP001234178">
    <property type="component" value="Unassembled WGS sequence"/>
</dbReference>
<evidence type="ECO:0000313" key="3">
    <source>
        <dbReference type="Proteomes" id="UP001234178"/>
    </source>
</evidence>
<organism evidence="2 3">
    <name type="scientific">Daphnia magna</name>
    <dbReference type="NCBI Taxonomy" id="35525"/>
    <lineage>
        <taxon>Eukaryota</taxon>
        <taxon>Metazoa</taxon>
        <taxon>Ecdysozoa</taxon>
        <taxon>Arthropoda</taxon>
        <taxon>Crustacea</taxon>
        <taxon>Branchiopoda</taxon>
        <taxon>Diplostraca</taxon>
        <taxon>Cladocera</taxon>
        <taxon>Anomopoda</taxon>
        <taxon>Daphniidae</taxon>
        <taxon>Daphnia</taxon>
    </lineage>
</organism>
<accession>A0ABR0AB17</accession>
<comment type="caution">
    <text evidence="2">The sequence shown here is derived from an EMBL/GenBank/DDBJ whole genome shotgun (WGS) entry which is preliminary data.</text>
</comment>
<feature type="compositionally biased region" description="Gly residues" evidence="1">
    <location>
        <begin position="77"/>
        <end position="89"/>
    </location>
</feature>
<feature type="region of interest" description="Disordered" evidence="1">
    <location>
        <begin position="56"/>
        <end position="89"/>
    </location>
</feature>
<protein>
    <submittedName>
        <fullName evidence="2">Uncharacterized protein</fullName>
    </submittedName>
</protein>
<dbReference type="EMBL" id="JAOYFB010000037">
    <property type="protein sequence ID" value="KAK4022325.1"/>
    <property type="molecule type" value="Genomic_DNA"/>
</dbReference>